<organism evidence="1 2">
    <name type="scientific">Mycobacterium decipiens</name>
    <dbReference type="NCBI Taxonomy" id="1430326"/>
    <lineage>
        <taxon>Bacteria</taxon>
        <taxon>Bacillati</taxon>
        <taxon>Actinomycetota</taxon>
        <taxon>Actinomycetes</taxon>
        <taxon>Mycobacteriales</taxon>
        <taxon>Mycobacteriaceae</taxon>
        <taxon>Mycobacterium</taxon>
    </lineage>
</organism>
<name>A0A1X2LUJ7_9MYCO</name>
<dbReference type="Proteomes" id="UP000193247">
    <property type="component" value="Unassembled WGS sequence"/>
</dbReference>
<proteinExistence type="predicted"/>
<dbReference type="AlphaFoldDB" id="A0A1X2LUJ7"/>
<dbReference type="EMBL" id="NCXP01000012">
    <property type="protein sequence ID" value="OSC40647.1"/>
    <property type="molecule type" value="Genomic_DNA"/>
</dbReference>
<dbReference type="STRING" id="1430326.B8W66_12250"/>
<evidence type="ECO:0000313" key="1">
    <source>
        <dbReference type="EMBL" id="OSC40647.1"/>
    </source>
</evidence>
<evidence type="ECO:0000313" key="2">
    <source>
        <dbReference type="Proteomes" id="UP000193247"/>
    </source>
</evidence>
<protein>
    <submittedName>
        <fullName evidence="1">Uncharacterized protein</fullName>
    </submittedName>
</protein>
<comment type="caution">
    <text evidence="1">The sequence shown here is derived from an EMBL/GenBank/DDBJ whole genome shotgun (WGS) entry which is preliminary data.</text>
</comment>
<dbReference type="OrthoDB" id="4763442at2"/>
<sequence length="222" mass="25103">MTMAREVAVTDVFDGAVSDDVAARARLWQRRFFEAESGMTRFFVDENAPGLIDEWIQVKSRIFEGLPDASLAMGEEAWKRVFFRAQALMEQFIVAHFGHDRMADWARSNAYVYATTTTGSTCRRSVADRFVRQLANYDSHTDVDQAAEETVITVIRCGIWQYREQARAQGVPITLASPCEYCTKATAANFAAKGYDSSYQLTSEAARGCRWTLRTPDPTHQR</sequence>
<gene>
    <name evidence="1" type="ORF">B8W66_12250</name>
</gene>
<reference evidence="1 2" key="1">
    <citation type="submission" date="2017-04" db="EMBL/GenBank/DDBJ databases">
        <title>The new phylogeny of genus Mycobacterium.</title>
        <authorList>
            <person name="Tortoli E."/>
            <person name="Trovato A."/>
            <person name="Cirillo D.M."/>
        </authorList>
    </citation>
    <scope>NUCLEOTIDE SEQUENCE [LARGE SCALE GENOMIC DNA]</scope>
    <source>
        <strain evidence="1 2">TBL 1200985</strain>
    </source>
</reference>
<keyword evidence="2" id="KW-1185">Reference proteome</keyword>
<dbReference type="RefSeq" id="WP_085325289.1">
    <property type="nucleotide sequence ID" value="NZ_NCXP01000012.1"/>
</dbReference>
<accession>A0A1X2LUJ7</accession>